<protein>
    <recommendedName>
        <fullName evidence="8">TF-B3 domain-containing protein</fullName>
    </recommendedName>
</protein>
<dbReference type="Proteomes" id="UP000008694">
    <property type="component" value="Unassembled WGS sequence"/>
</dbReference>
<keyword evidence="3" id="KW-0805">Transcription regulation</keyword>
<keyword evidence="4" id="KW-0238">DNA-binding</keyword>
<dbReference type="InterPro" id="IPR039218">
    <property type="entry name" value="REM_fam"/>
</dbReference>
<evidence type="ECO:0000256" key="2">
    <source>
        <dbReference type="ARBA" id="ARBA00022737"/>
    </source>
</evidence>
<dbReference type="GO" id="GO:0005634">
    <property type="term" value="C:nucleus"/>
    <property type="evidence" value="ECO:0007669"/>
    <property type="project" value="UniProtKB-SubCell"/>
</dbReference>
<evidence type="ECO:0000256" key="3">
    <source>
        <dbReference type="ARBA" id="ARBA00023015"/>
    </source>
</evidence>
<evidence type="ECO:0000256" key="5">
    <source>
        <dbReference type="ARBA" id="ARBA00023163"/>
    </source>
</evidence>
<dbReference type="Pfam" id="PF02362">
    <property type="entry name" value="B3"/>
    <property type="match status" value="3"/>
</dbReference>
<feature type="domain" description="TF-B3" evidence="8">
    <location>
        <begin position="148"/>
        <end position="246"/>
    </location>
</feature>
<evidence type="ECO:0000313" key="10">
    <source>
        <dbReference type="Proteomes" id="UP000008694"/>
    </source>
</evidence>
<dbReference type="HOGENOM" id="CLU_014437_2_0_1"/>
<dbReference type="SMART" id="SM01019">
    <property type="entry name" value="B3"/>
    <property type="match status" value="3"/>
</dbReference>
<keyword evidence="6" id="KW-0539">Nucleus</keyword>
<dbReference type="CDD" id="cd10017">
    <property type="entry name" value="B3_DNA"/>
    <property type="match status" value="3"/>
</dbReference>
<feature type="region of interest" description="Disordered" evidence="7">
    <location>
        <begin position="123"/>
        <end position="145"/>
    </location>
</feature>
<dbReference type="PROSITE" id="PS50863">
    <property type="entry name" value="B3"/>
    <property type="match status" value="3"/>
</dbReference>
<evidence type="ECO:0000313" key="9">
    <source>
        <dbReference type="EMBL" id="EFH58971.1"/>
    </source>
</evidence>
<comment type="subcellular location">
    <subcellularLocation>
        <location evidence="1">Nucleus</location>
    </subcellularLocation>
</comment>
<dbReference type="FunFam" id="2.40.330.10:FF:000009">
    <property type="entry name" value="Transcriptional factor B3 family protein"/>
    <property type="match status" value="1"/>
</dbReference>
<evidence type="ECO:0000256" key="7">
    <source>
        <dbReference type="SAM" id="MobiDB-lite"/>
    </source>
</evidence>
<sequence length="355" mass="40298">MENVPASSPTKPHFFQPLLPGFHSHLNIPMAFFSRYIDGTKNEGNAVVKLRSNASDINWQVKMDGRRLTQGWQKFATSHDLQVGDIVVFRHDGDLLFHVTCLGPSCCEIQYDNDDDVIQISSAETDSDSDSKKNENTTEGGTSSDHSCFITRVTESNLSKDMLFLPSDFSRSNGLKKRQCDITLLNEDGEPWTLFLTYHKSRFNRVYIRSGWRSFCLANGKRANSVLTFKLVQAATTPVLQLCSSSLSTSQNRFLTLTLTPYNLKNDKLCLPMTFVKANGIENEEKITLVDRYGIKRTTSLKLEDEYGRMRLGKEWREFCDVNGVNIGESFKLKLIKEKEDTATHLLKFCSKVFP</sequence>
<reference evidence="10" key="1">
    <citation type="journal article" date="2011" name="Nat. Genet.">
        <title>The Arabidopsis lyrata genome sequence and the basis of rapid genome size change.</title>
        <authorList>
            <person name="Hu T.T."/>
            <person name="Pattyn P."/>
            <person name="Bakker E.G."/>
            <person name="Cao J."/>
            <person name="Cheng J.-F."/>
            <person name="Clark R.M."/>
            <person name="Fahlgren N."/>
            <person name="Fawcett J.A."/>
            <person name="Grimwood J."/>
            <person name="Gundlach H."/>
            <person name="Haberer G."/>
            <person name="Hollister J.D."/>
            <person name="Ossowski S."/>
            <person name="Ottilar R.P."/>
            <person name="Salamov A.A."/>
            <person name="Schneeberger K."/>
            <person name="Spannagl M."/>
            <person name="Wang X."/>
            <person name="Yang L."/>
            <person name="Nasrallah M.E."/>
            <person name="Bergelson J."/>
            <person name="Carrington J.C."/>
            <person name="Gaut B.S."/>
            <person name="Schmutz J."/>
            <person name="Mayer K.F.X."/>
            <person name="Van de Peer Y."/>
            <person name="Grigoriev I.V."/>
            <person name="Nordborg M."/>
            <person name="Weigel D."/>
            <person name="Guo Y.-L."/>
        </authorList>
    </citation>
    <scope>NUCLEOTIDE SEQUENCE [LARGE SCALE GENOMIC DNA]</scope>
    <source>
        <strain evidence="10">cv. MN47</strain>
    </source>
</reference>
<organism evidence="10">
    <name type="scientific">Arabidopsis lyrata subsp. lyrata</name>
    <name type="common">Lyre-leaved rock-cress</name>
    <dbReference type="NCBI Taxonomy" id="81972"/>
    <lineage>
        <taxon>Eukaryota</taxon>
        <taxon>Viridiplantae</taxon>
        <taxon>Streptophyta</taxon>
        <taxon>Embryophyta</taxon>
        <taxon>Tracheophyta</taxon>
        <taxon>Spermatophyta</taxon>
        <taxon>Magnoliopsida</taxon>
        <taxon>eudicotyledons</taxon>
        <taxon>Gunneridae</taxon>
        <taxon>Pentapetalae</taxon>
        <taxon>rosids</taxon>
        <taxon>malvids</taxon>
        <taxon>Brassicales</taxon>
        <taxon>Brassicaceae</taxon>
        <taxon>Camelineae</taxon>
        <taxon>Arabidopsis</taxon>
    </lineage>
</organism>
<evidence type="ECO:0000256" key="4">
    <source>
        <dbReference type="ARBA" id="ARBA00023125"/>
    </source>
</evidence>
<proteinExistence type="predicted"/>
<keyword evidence="5" id="KW-0804">Transcription</keyword>
<dbReference type="SUPFAM" id="SSF101936">
    <property type="entry name" value="DNA-binding pseudobarrel domain"/>
    <property type="match status" value="3"/>
</dbReference>
<name>D7L9U1_ARALL</name>
<dbReference type="STRING" id="81972.D7L9U1"/>
<dbReference type="AlphaFoldDB" id="D7L9U1"/>
<dbReference type="InterPro" id="IPR003340">
    <property type="entry name" value="B3_DNA-bd"/>
</dbReference>
<evidence type="ECO:0000256" key="6">
    <source>
        <dbReference type="ARBA" id="ARBA00023242"/>
    </source>
</evidence>
<evidence type="ECO:0000259" key="8">
    <source>
        <dbReference type="PROSITE" id="PS50863"/>
    </source>
</evidence>
<dbReference type="GO" id="GO:0003677">
    <property type="term" value="F:DNA binding"/>
    <property type="evidence" value="ECO:0007669"/>
    <property type="project" value="UniProtKB-KW"/>
</dbReference>
<feature type="domain" description="TF-B3" evidence="8">
    <location>
        <begin position="254"/>
        <end position="352"/>
    </location>
</feature>
<dbReference type="Gene3D" id="2.40.330.10">
    <property type="entry name" value="DNA-binding pseudobarrel domain"/>
    <property type="match status" value="3"/>
</dbReference>
<dbReference type="EMBL" id="GL348715">
    <property type="protein sequence ID" value="EFH58971.1"/>
    <property type="molecule type" value="Genomic_DNA"/>
</dbReference>
<dbReference type="PANTHER" id="PTHR31674">
    <property type="entry name" value="B3 DOMAIN-CONTAINING PROTEIN REM-LIKE 3-RELATED"/>
    <property type="match status" value="1"/>
</dbReference>
<accession>D7L9U1</accession>
<dbReference type="Gramene" id="fgenesh1_pm.C_scaffold_3000920">
    <property type="protein sequence ID" value="fgenesh1_pm.C_scaffold_3000920"/>
    <property type="gene ID" value="fgenesh1_pm.C_scaffold_3000920"/>
</dbReference>
<keyword evidence="10" id="KW-1185">Reference proteome</keyword>
<feature type="domain" description="TF-B3" evidence="8">
    <location>
        <begin position="11"/>
        <end position="105"/>
    </location>
</feature>
<dbReference type="InterPro" id="IPR015300">
    <property type="entry name" value="DNA-bd_pseudobarrel_sf"/>
</dbReference>
<dbReference type="PANTHER" id="PTHR31674:SF40">
    <property type="entry name" value="TF-B3 DOMAIN-CONTAINING PROTEIN"/>
    <property type="match status" value="1"/>
</dbReference>
<gene>
    <name evidence="9" type="ORF">ARALYDRAFT_317904</name>
</gene>
<evidence type="ECO:0000256" key="1">
    <source>
        <dbReference type="ARBA" id="ARBA00004123"/>
    </source>
</evidence>
<keyword evidence="2" id="KW-0677">Repeat</keyword>